<evidence type="ECO:0000313" key="3">
    <source>
        <dbReference type="Proteomes" id="UP000053676"/>
    </source>
</evidence>
<protein>
    <submittedName>
        <fullName evidence="2">Uncharacterized protein</fullName>
    </submittedName>
</protein>
<dbReference type="STRING" id="51031.W2SFM2"/>
<dbReference type="KEGG" id="nai:NECAME_05654"/>
<proteinExistence type="predicted"/>
<gene>
    <name evidence="2" type="ORF">NECAME_05654</name>
</gene>
<name>W2SFM2_NECAM</name>
<feature type="region of interest" description="Disordered" evidence="1">
    <location>
        <begin position="111"/>
        <end position="136"/>
    </location>
</feature>
<accession>W2SFM2</accession>
<dbReference type="OrthoDB" id="5871892at2759"/>
<dbReference type="Proteomes" id="UP000053676">
    <property type="component" value="Unassembled WGS sequence"/>
</dbReference>
<evidence type="ECO:0000256" key="1">
    <source>
        <dbReference type="SAM" id="MobiDB-lite"/>
    </source>
</evidence>
<organism evidence="2 3">
    <name type="scientific">Necator americanus</name>
    <name type="common">Human hookworm</name>
    <dbReference type="NCBI Taxonomy" id="51031"/>
    <lineage>
        <taxon>Eukaryota</taxon>
        <taxon>Metazoa</taxon>
        <taxon>Ecdysozoa</taxon>
        <taxon>Nematoda</taxon>
        <taxon>Chromadorea</taxon>
        <taxon>Rhabditida</taxon>
        <taxon>Rhabditina</taxon>
        <taxon>Rhabditomorpha</taxon>
        <taxon>Strongyloidea</taxon>
        <taxon>Ancylostomatidae</taxon>
        <taxon>Bunostominae</taxon>
        <taxon>Necator</taxon>
    </lineage>
</organism>
<sequence>MSDEEFEKIDRLSGGKLRHLLVGSPSGYEWNSQVETILQFEANYNEKRGIPVDSKMLPKEKREKFPEEEKPSLFEAERLKFLSSTVASAEWRMMEQKLLSDKNLNAMIQEAAGGRSTNVQNRVDETEAKAQQGRLS</sequence>
<keyword evidence="3" id="KW-1185">Reference proteome</keyword>
<dbReference type="AlphaFoldDB" id="W2SFM2"/>
<dbReference type="EMBL" id="KI669278">
    <property type="protein sequence ID" value="ETN68380.1"/>
    <property type="molecule type" value="Genomic_DNA"/>
</dbReference>
<evidence type="ECO:0000313" key="2">
    <source>
        <dbReference type="EMBL" id="ETN68380.1"/>
    </source>
</evidence>
<reference evidence="3" key="1">
    <citation type="journal article" date="2014" name="Nat. Genet.">
        <title>Genome of the human hookworm Necator americanus.</title>
        <authorList>
            <person name="Tang Y.T."/>
            <person name="Gao X."/>
            <person name="Rosa B.A."/>
            <person name="Abubucker S."/>
            <person name="Hallsworth-Pepin K."/>
            <person name="Martin J."/>
            <person name="Tyagi R."/>
            <person name="Heizer E."/>
            <person name="Zhang X."/>
            <person name="Bhonagiri-Palsikar V."/>
            <person name="Minx P."/>
            <person name="Warren W.C."/>
            <person name="Wang Q."/>
            <person name="Zhan B."/>
            <person name="Hotez P.J."/>
            <person name="Sternberg P.W."/>
            <person name="Dougall A."/>
            <person name="Gaze S.T."/>
            <person name="Mulvenna J."/>
            <person name="Sotillo J."/>
            <person name="Ranganathan S."/>
            <person name="Rabelo E.M."/>
            <person name="Wilson R.K."/>
            <person name="Felgner P.L."/>
            <person name="Bethony J."/>
            <person name="Hawdon J.M."/>
            <person name="Gasser R.B."/>
            <person name="Loukas A."/>
            <person name="Mitreva M."/>
        </authorList>
    </citation>
    <scope>NUCLEOTIDE SEQUENCE [LARGE SCALE GENOMIC DNA]</scope>
</reference>